<evidence type="ECO:0000313" key="2">
    <source>
        <dbReference type="Proteomes" id="UP000326759"/>
    </source>
</evidence>
<dbReference type="SUPFAM" id="SSF48452">
    <property type="entry name" value="TPR-like"/>
    <property type="match status" value="1"/>
</dbReference>
<sequence length="312" mass="34696">MESIPNNNDFLQNYRNISHKIKKRFLRKPNVAEASEDFSKLAHDLTDCEAWPQAGLCCLAVAQCEQSLANPMTEVASMIEAGRKFMKAEQVNQSLLCPNYGEHVITAVHCYQLAIKLYKDQEKPALAASLAMELSQSLCELGRSSEALGYLEDAASLLVGSPFEYLYCLGEIASCKIELGDLNGALKEFSKILSYIDELEGKSSTASFEDILTRSEICVLLLLLTLQPLPHHMKQEHSRLLEKYSYLSSELQSSANIPFDDSELLILLQSLVLACQTKDVDAIDSLAPHLSSKMSGQPLHLLHILLTEMKRS</sequence>
<gene>
    <name evidence="1" type="primary">F8A1</name>
    <name evidence="1" type="ORF">Anas_10520</name>
</gene>
<dbReference type="GO" id="GO:0005769">
    <property type="term" value="C:early endosome"/>
    <property type="evidence" value="ECO:0007669"/>
    <property type="project" value="TreeGrafter"/>
</dbReference>
<name>A0A5N5SVI4_9CRUS</name>
<accession>A0A5N5SVI4</accession>
<dbReference type="GO" id="GO:0099518">
    <property type="term" value="P:vesicle cytoskeletal trafficking"/>
    <property type="evidence" value="ECO:0007669"/>
    <property type="project" value="TreeGrafter"/>
</dbReference>
<protein>
    <submittedName>
        <fullName evidence="1">Factor VIII intron 22 protein</fullName>
    </submittedName>
</protein>
<comment type="caution">
    <text evidence="1">The sequence shown here is derived from an EMBL/GenBank/DDBJ whole genome shotgun (WGS) entry which is preliminary data.</text>
</comment>
<dbReference type="InterPro" id="IPR011990">
    <property type="entry name" value="TPR-like_helical_dom_sf"/>
</dbReference>
<dbReference type="InterPro" id="IPR039494">
    <property type="entry name" value="F8A"/>
</dbReference>
<dbReference type="Proteomes" id="UP000326759">
    <property type="component" value="Unassembled WGS sequence"/>
</dbReference>
<reference evidence="1 2" key="1">
    <citation type="journal article" date="2019" name="PLoS Biol.">
        <title>Sex chromosomes control vertical transmission of feminizing Wolbachia symbionts in an isopod.</title>
        <authorList>
            <person name="Becking T."/>
            <person name="Chebbi M.A."/>
            <person name="Giraud I."/>
            <person name="Moumen B."/>
            <person name="Laverre T."/>
            <person name="Caubet Y."/>
            <person name="Peccoud J."/>
            <person name="Gilbert C."/>
            <person name="Cordaux R."/>
        </authorList>
    </citation>
    <scope>NUCLEOTIDE SEQUENCE [LARGE SCALE GENOMIC DNA]</scope>
    <source>
        <strain evidence="1">ANa2</strain>
        <tissue evidence="1">Whole body excluding digestive tract and cuticle</tissue>
    </source>
</reference>
<dbReference type="Pfam" id="PF14938">
    <property type="entry name" value="SNAP"/>
    <property type="match status" value="1"/>
</dbReference>
<dbReference type="AlphaFoldDB" id="A0A5N5SVI4"/>
<dbReference type="PANTHER" id="PTHR16797">
    <property type="entry name" value="FACTOR VIII-ASSOCIATED GENE 1"/>
    <property type="match status" value="1"/>
</dbReference>
<dbReference type="PANTHER" id="PTHR16797:SF4">
    <property type="entry name" value="40-KDA HUNTINGTIN-ASSOCIATED PROTEIN"/>
    <property type="match status" value="1"/>
</dbReference>
<organism evidence="1 2">
    <name type="scientific">Armadillidium nasatum</name>
    <dbReference type="NCBI Taxonomy" id="96803"/>
    <lineage>
        <taxon>Eukaryota</taxon>
        <taxon>Metazoa</taxon>
        <taxon>Ecdysozoa</taxon>
        <taxon>Arthropoda</taxon>
        <taxon>Crustacea</taxon>
        <taxon>Multicrustacea</taxon>
        <taxon>Malacostraca</taxon>
        <taxon>Eumalacostraca</taxon>
        <taxon>Peracarida</taxon>
        <taxon>Isopoda</taxon>
        <taxon>Oniscidea</taxon>
        <taxon>Crinocheta</taxon>
        <taxon>Armadillidiidae</taxon>
        <taxon>Armadillidium</taxon>
    </lineage>
</organism>
<keyword evidence="2" id="KW-1185">Reference proteome</keyword>
<dbReference type="EMBL" id="SEYY01019456">
    <property type="protein sequence ID" value="KAB7498236.1"/>
    <property type="molecule type" value="Genomic_DNA"/>
</dbReference>
<dbReference type="OrthoDB" id="10249246at2759"/>
<evidence type="ECO:0000313" key="1">
    <source>
        <dbReference type="EMBL" id="KAB7498236.1"/>
    </source>
</evidence>
<dbReference type="Gene3D" id="1.25.40.10">
    <property type="entry name" value="Tetratricopeptide repeat domain"/>
    <property type="match status" value="1"/>
</dbReference>
<proteinExistence type="predicted"/>